<proteinExistence type="predicted"/>
<comment type="caution">
    <text evidence="1">The sequence shown here is derived from an EMBL/GenBank/DDBJ whole genome shotgun (WGS) entry which is preliminary data.</text>
</comment>
<dbReference type="EMBL" id="ADGP01000009">
    <property type="protein sequence ID" value="EFD94579.1"/>
    <property type="molecule type" value="Genomic_DNA"/>
</dbReference>
<name>D3LTP0_9FIRM</name>
<dbReference type="Proteomes" id="UP000003242">
    <property type="component" value="Unassembled WGS sequence"/>
</dbReference>
<evidence type="ECO:0008006" key="3">
    <source>
        <dbReference type="Google" id="ProtNLM"/>
    </source>
</evidence>
<dbReference type="AlphaFoldDB" id="D3LTP0"/>
<evidence type="ECO:0000313" key="2">
    <source>
        <dbReference type="Proteomes" id="UP000003242"/>
    </source>
</evidence>
<gene>
    <name evidence="1" type="ORF">HMPREF0889_0656</name>
</gene>
<evidence type="ECO:0000313" key="1">
    <source>
        <dbReference type="EMBL" id="EFD94579.1"/>
    </source>
</evidence>
<reference evidence="2" key="1">
    <citation type="submission" date="2009-12" db="EMBL/GenBank/DDBJ databases">
        <title>Sequence of Clostridiales genomosp. BVAB3 str. UPII9-5.</title>
        <authorList>
            <person name="Madupu R."/>
            <person name="Durkin A.S."/>
            <person name="Torralba M."/>
            <person name="Methe B."/>
            <person name="Sutton G.G."/>
            <person name="Strausberg R.L."/>
            <person name="Nelson K.E."/>
        </authorList>
    </citation>
    <scope>NUCLEOTIDE SEQUENCE [LARGE SCALE GENOMIC DNA]</scope>
    <source>
        <strain evidence="2">28L</strain>
    </source>
</reference>
<dbReference type="RefSeq" id="WP_009369570.1">
    <property type="nucleotide sequence ID" value="NZ_ADGP01000009.1"/>
</dbReference>
<protein>
    <recommendedName>
        <fullName evidence="3">DUF2953 domain-containing protein</fullName>
    </recommendedName>
</protein>
<accession>D3LTP0</accession>
<dbReference type="STRING" id="699218.HMPREF0889_0656"/>
<sequence length="221" mass="24437">MNILLPGVTVLVSVCILLLFVPFSYTLQGHLGHPRTLTCRATWFMKHVSRTYPRTTEKEMPPESPSAAGEALWKQLREETNAAAEKPAAPSEEADVMTTASPFPSYFRFLLDPEVLTDCLAGILRILTASQLTACTLSGCLGLPRPHQTGILAAVLYSFGARQTENLRFTYTESSCDCTLYIAGKLYPAQLLYIVLHTVLQPPVRTLLKNLWDAGKEKKHG</sequence>
<dbReference type="OrthoDB" id="1623507at2"/>
<organism evidence="1 2">
    <name type="scientific">Megasphaera lornae</name>
    <dbReference type="NCBI Taxonomy" id="1000568"/>
    <lineage>
        <taxon>Bacteria</taxon>
        <taxon>Bacillati</taxon>
        <taxon>Bacillota</taxon>
        <taxon>Negativicutes</taxon>
        <taxon>Veillonellales</taxon>
        <taxon>Veillonellaceae</taxon>
        <taxon>Megasphaera</taxon>
    </lineage>
</organism>